<dbReference type="GO" id="GO:0043138">
    <property type="term" value="F:3'-5' DNA helicase activity"/>
    <property type="evidence" value="ECO:0007669"/>
    <property type="project" value="UniProtKB-EC"/>
</dbReference>
<evidence type="ECO:0000256" key="6">
    <source>
        <dbReference type="ARBA" id="ARBA00034617"/>
    </source>
</evidence>
<proteinExistence type="inferred from homology"/>
<dbReference type="PANTHER" id="PTHR13710">
    <property type="entry name" value="DNA HELICASE RECQ FAMILY MEMBER"/>
    <property type="match status" value="1"/>
</dbReference>
<dbReference type="GO" id="GO:0005737">
    <property type="term" value="C:cytoplasm"/>
    <property type="evidence" value="ECO:0007669"/>
    <property type="project" value="TreeGrafter"/>
</dbReference>
<feature type="region of interest" description="Disordered" evidence="8">
    <location>
        <begin position="622"/>
        <end position="649"/>
    </location>
</feature>
<dbReference type="PROSITE" id="PS51192">
    <property type="entry name" value="HELICASE_ATP_BIND_1"/>
    <property type="match status" value="1"/>
</dbReference>
<accession>A0AAW0GX34</accession>
<evidence type="ECO:0000256" key="3">
    <source>
        <dbReference type="ARBA" id="ARBA00022840"/>
    </source>
</evidence>
<comment type="similarity">
    <text evidence="1">Belongs to the helicase family. RecQ subfamily.</text>
</comment>
<evidence type="ECO:0000256" key="1">
    <source>
        <dbReference type="ARBA" id="ARBA00005446"/>
    </source>
</evidence>
<dbReference type="PROSITE" id="PS51194">
    <property type="entry name" value="HELICASE_CTER"/>
    <property type="match status" value="1"/>
</dbReference>
<dbReference type="Gene3D" id="3.40.50.300">
    <property type="entry name" value="P-loop containing nucleotide triphosphate hydrolases"/>
    <property type="match status" value="2"/>
</dbReference>
<evidence type="ECO:0000256" key="5">
    <source>
        <dbReference type="ARBA" id="ARBA00023235"/>
    </source>
</evidence>
<feature type="compositionally biased region" description="Basic and acidic residues" evidence="8">
    <location>
        <begin position="640"/>
        <end position="649"/>
    </location>
</feature>
<gene>
    <name evidence="11" type="ORF">QCA50_000614</name>
</gene>
<comment type="catalytic activity">
    <reaction evidence="6">
        <text>Couples ATP hydrolysis with the unwinding of duplex DNA by translocating in the 3'-5' direction.</text>
        <dbReference type="EC" id="5.6.2.4"/>
    </reaction>
</comment>
<keyword evidence="4" id="KW-0238">DNA-binding</keyword>
<organism evidence="11 12">
    <name type="scientific">Cerrena zonata</name>
    <dbReference type="NCBI Taxonomy" id="2478898"/>
    <lineage>
        <taxon>Eukaryota</taxon>
        <taxon>Fungi</taxon>
        <taxon>Dikarya</taxon>
        <taxon>Basidiomycota</taxon>
        <taxon>Agaricomycotina</taxon>
        <taxon>Agaricomycetes</taxon>
        <taxon>Polyporales</taxon>
        <taxon>Cerrenaceae</taxon>
        <taxon>Cerrena</taxon>
    </lineage>
</organism>
<dbReference type="InterPro" id="IPR014001">
    <property type="entry name" value="Helicase_ATP-bd"/>
</dbReference>
<name>A0AAW0GX34_9APHY</name>
<dbReference type="InterPro" id="IPR001650">
    <property type="entry name" value="Helicase_C-like"/>
</dbReference>
<dbReference type="GO" id="GO:0003677">
    <property type="term" value="F:DNA binding"/>
    <property type="evidence" value="ECO:0007669"/>
    <property type="project" value="UniProtKB-KW"/>
</dbReference>
<sequence>MSSTQAISPISTTTRNTAINQDLESILRQACQVPAVRDFQLKHAADLVNGRDLFLVISPGMGKTLVIHAPLLVAHHRKESGIALIIVPTKLLAEQQADVATKRGLFALAINEDTVQDAYYKGRNLFQELVKASGIRAAIMSPQMLQSSNLSSLIDDVTFRALVRWFLIDEIHLADEDSGDWKAAYLPLKYMRQRLRPSTIWAGFTGTATRSATTRITSALGFPHDYVNARYSVDRPQIKYIVRFLQYSISTNDFFDIAFLIPPTASSSDDIPRTFIFCESIELGWRVMTFLTSLLPPTFPNRKEVVLLYNALMPKSYRQRFMKEIVGGPSLRIGVCTETCTYGLDAPNIRRVVTFTLAPSHEALKQRLSRGGRDGLPAEAYSFAPTWVRDVPPQSIKTAQAREDAERRAKLPSVVRQWYNSSPSFCSRRADLEYFDEEMGLPREVCCSSHQPEPEQSEHAALNSYWHEKFLDARVGSEVRVPLPRSDGTYKPLEPGMRESLLAMLHTWRRHTWMRIRGHRLDMLASQFLPASILTRVVEKAHICTTLENLRAVMGWLHFDVHGSSLFAFLKEVLEGFGDILKERVKEEDGDDSEGDRESKEATLALPSLRVRILPPATQSNTMVPAKRVRSDSVMNQGQHSEKRTARVI</sequence>
<evidence type="ECO:0000256" key="2">
    <source>
        <dbReference type="ARBA" id="ARBA00022741"/>
    </source>
</evidence>
<dbReference type="GO" id="GO:0000724">
    <property type="term" value="P:double-strand break repair via homologous recombination"/>
    <property type="evidence" value="ECO:0007669"/>
    <property type="project" value="TreeGrafter"/>
</dbReference>
<dbReference type="SUPFAM" id="SSF52540">
    <property type="entry name" value="P-loop containing nucleoside triphosphate hydrolases"/>
    <property type="match status" value="1"/>
</dbReference>
<dbReference type="Proteomes" id="UP001385951">
    <property type="component" value="Unassembled WGS sequence"/>
</dbReference>
<dbReference type="GO" id="GO:0009378">
    <property type="term" value="F:four-way junction helicase activity"/>
    <property type="evidence" value="ECO:0007669"/>
    <property type="project" value="TreeGrafter"/>
</dbReference>
<dbReference type="GO" id="GO:0005524">
    <property type="term" value="F:ATP binding"/>
    <property type="evidence" value="ECO:0007669"/>
    <property type="project" value="UniProtKB-KW"/>
</dbReference>
<dbReference type="InterPro" id="IPR011545">
    <property type="entry name" value="DEAD/DEAH_box_helicase_dom"/>
</dbReference>
<comment type="caution">
    <text evidence="11">The sequence shown here is derived from an EMBL/GenBank/DDBJ whole genome shotgun (WGS) entry which is preliminary data.</text>
</comment>
<protein>
    <recommendedName>
        <fullName evidence="7">DNA 3'-5' helicase</fullName>
        <ecNumber evidence="7">5.6.2.4</ecNumber>
    </recommendedName>
</protein>
<keyword evidence="12" id="KW-1185">Reference proteome</keyword>
<dbReference type="InterPro" id="IPR027417">
    <property type="entry name" value="P-loop_NTPase"/>
</dbReference>
<dbReference type="PANTHER" id="PTHR13710:SF105">
    <property type="entry name" value="ATP-DEPENDENT DNA HELICASE Q1"/>
    <property type="match status" value="1"/>
</dbReference>
<dbReference type="SMART" id="SM00487">
    <property type="entry name" value="DEXDc"/>
    <property type="match status" value="1"/>
</dbReference>
<dbReference type="EC" id="5.6.2.4" evidence="7"/>
<keyword evidence="2" id="KW-0547">Nucleotide-binding</keyword>
<evidence type="ECO:0000259" key="9">
    <source>
        <dbReference type="PROSITE" id="PS51192"/>
    </source>
</evidence>
<evidence type="ECO:0000313" key="11">
    <source>
        <dbReference type="EMBL" id="KAK7695974.1"/>
    </source>
</evidence>
<keyword evidence="5" id="KW-0413">Isomerase</keyword>
<dbReference type="Pfam" id="PF00271">
    <property type="entry name" value="Helicase_C"/>
    <property type="match status" value="1"/>
</dbReference>
<evidence type="ECO:0000256" key="8">
    <source>
        <dbReference type="SAM" id="MobiDB-lite"/>
    </source>
</evidence>
<feature type="domain" description="Helicase C-terminal" evidence="10">
    <location>
        <begin position="256"/>
        <end position="440"/>
    </location>
</feature>
<feature type="domain" description="Helicase ATP-binding" evidence="9">
    <location>
        <begin position="44"/>
        <end position="226"/>
    </location>
</feature>
<dbReference type="AlphaFoldDB" id="A0AAW0GX34"/>
<keyword evidence="3" id="KW-0067">ATP-binding</keyword>
<evidence type="ECO:0000256" key="4">
    <source>
        <dbReference type="ARBA" id="ARBA00023125"/>
    </source>
</evidence>
<dbReference type="Pfam" id="PF00270">
    <property type="entry name" value="DEAD"/>
    <property type="match status" value="1"/>
</dbReference>
<dbReference type="EMBL" id="JASBNA010000001">
    <property type="protein sequence ID" value="KAK7695974.1"/>
    <property type="molecule type" value="Genomic_DNA"/>
</dbReference>
<reference evidence="11 12" key="1">
    <citation type="submission" date="2022-09" db="EMBL/GenBank/DDBJ databases">
        <authorList>
            <person name="Palmer J.M."/>
        </authorList>
    </citation>
    <scope>NUCLEOTIDE SEQUENCE [LARGE SCALE GENOMIC DNA]</scope>
    <source>
        <strain evidence="11 12">DSM 7382</strain>
    </source>
</reference>
<evidence type="ECO:0000313" key="12">
    <source>
        <dbReference type="Proteomes" id="UP001385951"/>
    </source>
</evidence>
<evidence type="ECO:0000256" key="7">
    <source>
        <dbReference type="ARBA" id="ARBA00034808"/>
    </source>
</evidence>
<dbReference type="GO" id="GO:0005694">
    <property type="term" value="C:chromosome"/>
    <property type="evidence" value="ECO:0007669"/>
    <property type="project" value="TreeGrafter"/>
</dbReference>
<evidence type="ECO:0000259" key="10">
    <source>
        <dbReference type="PROSITE" id="PS51194"/>
    </source>
</evidence>